<dbReference type="SMART" id="SM00409">
    <property type="entry name" value="IG"/>
    <property type="match status" value="4"/>
</dbReference>
<dbReference type="GeneID" id="114453553"/>
<proteinExistence type="predicted"/>
<dbReference type="FunFam" id="2.60.40.10:FF:000142">
    <property type="entry name" value="V-set domain-containing T-cell activation inhibitor 1"/>
    <property type="match status" value="2"/>
</dbReference>
<dbReference type="InterPro" id="IPR003599">
    <property type="entry name" value="Ig_sub"/>
</dbReference>
<keyword evidence="3 12" id="KW-0812">Transmembrane</keyword>
<dbReference type="GO" id="GO:0007166">
    <property type="term" value="P:cell surface receptor signaling pathway"/>
    <property type="evidence" value="ECO:0007669"/>
    <property type="project" value="TreeGrafter"/>
</dbReference>
<dbReference type="InterPro" id="IPR013783">
    <property type="entry name" value="Ig-like_fold"/>
</dbReference>
<feature type="domain" description="Ig-like" evidence="13">
    <location>
        <begin position="238"/>
        <end position="321"/>
    </location>
</feature>
<feature type="region of interest" description="Disordered" evidence="11">
    <location>
        <begin position="376"/>
        <end position="428"/>
    </location>
</feature>
<evidence type="ECO:0000256" key="10">
    <source>
        <dbReference type="ARBA" id="ARBA00023319"/>
    </source>
</evidence>
<keyword evidence="8" id="KW-0675">Receptor</keyword>
<dbReference type="InterPro" id="IPR013151">
    <property type="entry name" value="Immunoglobulin_dom"/>
</dbReference>
<dbReference type="Proteomes" id="UP000515145">
    <property type="component" value="Chromosome 20"/>
</dbReference>
<dbReference type="GO" id="GO:0031295">
    <property type="term" value="P:T cell costimulation"/>
    <property type="evidence" value="ECO:0007669"/>
    <property type="project" value="TreeGrafter"/>
</dbReference>
<feature type="domain" description="Ig-like" evidence="13">
    <location>
        <begin position="574"/>
        <end position="664"/>
    </location>
</feature>
<name>A0A6P7KLT6_9TELE</name>
<feature type="compositionally biased region" description="Polar residues" evidence="11">
    <location>
        <begin position="817"/>
        <end position="834"/>
    </location>
</feature>
<dbReference type="PANTHER" id="PTHR25466:SF14">
    <property type="entry name" value="BUTYROPHILIN SUBFAMILY 2 MEMBER A2-LIKE-RELATED"/>
    <property type="match status" value="1"/>
</dbReference>
<dbReference type="PANTHER" id="PTHR25466">
    <property type="entry name" value="T-LYMPHOCYTE ACTIVATION ANTIGEN"/>
    <property type="match status" value="1"/>
</dbReference>
<evidence type="ECO:0000259" key="13">
    <source>
        <dbReference type="PROSITE" id="PS50835"/>
    </source>
</evidence>
<evidence type="ECO:0000256" key="5">
    <source>
        <dbReference type="ARBA" id="ARBA00022989"/>
    </source>
</evidence>
<dbReference type="InParanoid" id="A0A6P7KLT6"/>
<feature type="domain" description="Ig-like" evidence="13">
    <location>
        <begin position="480"/>
        <end position="568"/>
    </location>
</feature>
<keyword evidence="6 12" id="KW-0472">Membrane</keyword>
<organism evidence="14 15">
    <name type="scientific">Parambassis ranga</name>
    <name type="common">Indian glassy fish</name>
    <dbReference type="NCBI Taxonomy" id="210632"/>
    <lineage>
        <taxon>Eukaryota</taxon>
        <taxon>Metazoa</taxon>
        <taxon>Chordata</taxon>
        <taxon>Craniata</taxon>
        <taxon>Vertebrata</taxon>
        <taxon>Euteleostomi</taxon>
        <taxon>Actinopterygii</taxon>
        <taxon>Neopterygii</taxon>
        <taxon>Teleostei</taxon>
        <taxon>Neoteleostei</taxon>
        <taxon>Acanthomorphata</taxon>
        <taxon>Ovalentaria</taxon>
        <taxon>Ambassidae</taxon>
        <taxon>Parambassis</taxon>
    </lineage>
</organism>
<dbReference type="Pfam" id="PF22705">
    <property type="entry name" value="C2-set_3"/>
    <property type="match status" value="2"/>
</dbReference>
<dbReference type="InterPro" id="IPR007110">
    <property type="entry name" value="Ig-like_dom"/>
</dbReference>
<evidence type="ECO:0000256" key="2">
    <source>
        <dbReference type="ARBA" id="ARBA00022475"/>
    </source>
</evidence>
<dbReference type="InterPro" id="IPR036179">
    <property type="entry name" value="Ig-like_dom_sf"/>
</dbReference>
<evidence type="ECO:0000256" key="4">
    <source>
        <dbReference type="ARBA" id="ARBA00022729"/>
    </source>
</evidence>
<dbReference type="SUPFAM" id="SSF48726">
    <property type="entry name" value="Immunoglobulin"/>
    <property type="match status" value="6"/>
</dbReference>
<accession>A0A6P7KLT6</accession>
<dbReference type="RefSeq" id="XP_028289307.1">
    <property type="nucleotide sequence ID" value="XM_028433506.1"/>
</dbReference>
<dbReference type="GO" id="GO:0009897">
    <property type="term" value="C:external side of plasma membrane"/>
    <property type="evidence" value="ECO:0007669"/>
    <property type="project" value="TreeGrafter"/>
</dbReference>
<dbReference type="InterPro" id="IPR003598">
    <property type="entry name" value="Ig_sub2"/>
</dbReference>
<dbReference type="InterPro" id="IPR051713">
    <property type="entry name" value="T-cell_Activation_Regulation"/>
</dbReference>
<dbReference type="SMART" id="SM00406">
    <property type="entry name" value="IGv"/>
    <property type="match status" value="4"/>
</dbReference>
<keyword evidence="10" id="KW-0393">Immunoglobulin domain</keyword>
<feature type="compositionally biased region" description="Polar residues" evidence="11">
    <location>
        <begin position="381"/>
        <end position="404"/>
    </location>
</feature>
<evidence type="ECO:0000256" key="11">
    <source>
        <dbReference type="SAM" id="MobiDB-lite"/>
    </source>
</evidence>
<protein>
    <submittedName>
        <fullName evidence="15">Uncharacterized protein LOC114453553</fullName>
    </submittedName>
</protein>
<keyword evidence="7" id="KW-1015">Disulfide bond</keyword>
<evidence type="ECO:0000256" key="12">
    <source>
        <dbReference type="SAM" id="Phobius"/>
    </source>
</evidence>
<dbReference type="GO" id="GO:0042102">
    <property type="term" value="P:positive regulation of T cell proliferation"/>
    <property type="evidence" value="ECO:0007669"/>
    <property type="project" value="TreeGrafter"/>
</dbReference>
<dbReference type="GO" id="GO:0071222">
    <property type="term" value="P:cellular response to lipopolysaccharide"/>
    <property type="evidence" value="ECO:0007669"/>
    <property type="project" value="TreeGrafter"/>
</dbReference>
<dbReference type="PROSITE" id="PS50835">
    <property type="entry name" value="IG_LIKE"/>
    <property type="match status" value="6"/>
</dbReference>
<feature type="domain" description="Ig-like" evidence="13">
    <location>
        <begin position="53"/>
        <end position="141"/>
    </location>
</feature>
<evidence type="ECO:0000256" key="6">
    <source>
        <dbReference type="ARBA" id="ARBA00023136"/>
    </source>
</evidence>
<feature type="domain" description="Ig-like" evidence="13">
    <location>
        <begin position="665"/>
        <end position="748"/>
    </location>
</feature>
<evidence type="ECO:0000256" key="9">
    <source>
        <dbReference type="ARBA" id="ARBA00023180"/>
    </source>
</evidence>
<keyword evidence="14" id="KW-1185">Reference proteome</keyword>
<sequence>MFCDTRLSRDQLELNSAMAGIKCVAFLGVQSLLWTLSRGDPDMSCVHSQSCILPCSFQGGRDVVLHWIQMIAGDPHAHSFYHNQDQLEHQNQRFRNRTSLFKDQISRGNTSLLLTEVKVQDQGRYKCYTSTMTGTKESFITLRVDAPVSKVDIQQEGNRISCSSEGIYPQPELTWSTRPPSIIHLQNSSTVQQTEQQLYTISSSLILSDSHTDLTYSCTVTTRRNSRRALIKSASISGSDSETTISCSASDISLYDLIWRFNHSQTILTKTRTETKHTVSEEWRQHVKSVSESGSLTLQHLSSNQEGLYTCELTDEEETITTNTFMGSIGSHQGDSSNIGAIIGPVVTVLVIVIVILSVVCCKKRKCCIKRKRSQSEKDQQTNTGKPESKSAAESGSDSDTNRCVSDEDEESPLKQQNPSDTNHLESPVCEMETNGHKQTQKLLSPNMKLDYEHIQLCCSSVDLVVFVPSECGFSQSCILPCSFQGGEEAVLHWIQTKEGNPIVHSFYFNQDQLGHQDHRFRNRTSLFKDQISRGNASLQLTEVKVQDEERYKCYTSTIRRTEESFITLRVDAPVSKVDIQQEGNRISCSSEGIYPRPELTWSTRPPSIIHLQNSSTVQQTEQQLYTISSSLILSDSHTDLTYSCTVTTRRNSRRALIKSASISGSDSETTISCSASDISLYDLIWRFNHSQTILTKTRTETKHTVSEEWRQHVKSVSESGSLTLQHLSSNQEGLYTCELTDEEETITTNTFMGSIGSHQGDSSNVGAIIVPVVTGLVIVIVTLSVVYWKKRKACVSDHTQRGGSSGRDGDIGGTPLQRTSSQDGQIPSDNNSPAAAESGPDEPSERPLLSSGEETETNRAEDK</sequence>
<keyword evidence="5 12" id="KW-1133">Transmembrane helix</keyword>
<comment type="subcellular location">
    <subcellularLocation>
        <location evidence="1">Cell membrane</location>
        <topology evidence="1">Single-pass type I membrane protein</topology>
    </subcellularLocation>
</comment>
<keyword evidence="4" id="KW-0732">Signal</keyword>
<dbReference type="InterPro" id="IPR013106">
    <property type="entry name" value="Ig_V-set"/>
</dbReference>
<dbReference type="InterPro" id="IPR053896">
    <property type="entry name" value="BTN3A2-like_Ig-C"/>
</dbReference>
<keyword evidence="2" id="KW-1003">Cell membrane</keyword>
<keyword evidence="9" id="KW-0325">Glycoprotein</keyword>
<evidence type="ECO:0000256" key="7">
    <source>
        <dbReference type="ARBA" id="ARBA00023157"/>
    </source>
</evidence>
<reference evidence="15" key="1">
    <citation type="submission" date="2025-08" db="UniProtKB">
        <authorList>
            <consortium name="RefSeq"/>
        </authorList>
    </citation>
    <scope>IDENTIFICATION</scope>
</reference>
<dbReference type="Pfam" id="PF07686">
    <property type="entry name" value="V-set"/>
    <property type="match status" value="2"/>
</dbReference>
<dbReference type="Gene3D" id="2.60.40.10">
    <property type="entry name" value="Immunoglobulins"/>
    <property type="match status" value="6"/>
</dbReference>
<dbReference type="CDD" id="cd00096">
    <property type="entry name" value="Ig"/>
    <property type="match status" value="2"/>
</dbReference>
<dbReference type="GO" id="GO:0042130">
    <property type="term" value="P:negative regulation of T cell proliferation"/>
    <property type="evidence" value="ECO:0007669"/>
    <property type="project" value="TreeGrafter"/>
</dbReference>
<feature type="region of interest" description="Disordered" evidence="11">
    <location>
        <begin position="797"/>
        <end position="864"/>
    </location>
</feature>
<feature type="transmembrane region" description="Helical" evidence="12">
    <location>
        <begin position="339"/>
        <end position="362"/>
    </location>
</feature>
<evidence type="ECO:0000256" key="8">
    <source>
        <dbReference type="ARBA" id="ARBA00023170"/>
    </source>
</evidence>
<dbReference type="AlphaFoldDB" id="A0A6P7KLT6"/>
<dbReference type="SMART" id="SM00408">
    <property type="entry name" value="IGc2"/>
    <property type="match status" value="4"/>
</dbReference>
<evidence type="ECO:0000313" key="14">
    <source>
        <dbReference type="Proteomes" id="UP000515145"/>
    </source>
</evidence>
<gene>
    <name evidence="15" type="primary">LOC114453553</name>
</gene>
<evidence type="ECO:0000256" key="3">
    <source>
        <dbReference type="ARBA" id="ARBA00022692"/>
    </source>
</evidence>
<dbReference type="Pfam" id="PF00047">
    <property type="entry name" value="ig"/>
    <property type="match status" value="2"/>
</dbReference>
<dbReference type="GO" id="GO:0006955">
    <property type="term" value="P:immune response"/>
    <property type="evidence" value="ECO:0007669"/>
    <property type="project" value="TreeGrafter"/>
</dbReference>
<evidence type="ECO:0000256" key="1">
    <source>
        <dbReference type="ARBA" id="ARBA00004251"/>
    </source>
</evidence>
<dbReference type="OrthoDB" id="9983389at2759"/>
<feature type="domain" description="Ig-like" evidence="13">
    <location>
        <begin position="147"/>
        <end position="237"/>
    </location>
</feature>
<feature type="transmembrane region" description="Helical" evidence="12">
    <location>
        <begin position="766"/>
        <end position="789"/>
    </location>
</feature>
<evidence type="ECO:0000313" key="15">
    <source>
        <dbReference type="RefSeq" id="XP_028289307.1"/>
    </source>
</evidence>